<dbReference type="Pfam" id="PF16752">
    <property type="entry name" value="TBCC_N"/>
    <property type="match status" value="1"/>
</dbReference>
<dbReference type="EMBL" id="CH940649">
    <property type="protein sequence ID" value="EDW64062.1"/>
    <property type="molecule type" value="Genomic_DNA"/>
</dbReference>
<evidence type="ECO:0000256" key="6">
    <source>
        <dbReference type="ARBA" id="ARBA00026055"/>
    </source>
</evidence>
<feature type="domain" description="C-CAP/cofactor C-like" evidence="7">
    <location>
        <begin position="169"/>
        <end position="323"/>
    </location>
</feature>
<dbReference type="GO" id="GO:0015631">
    <property type="term" value="F:tubulin binding"/>
    <property type="evidence" value="ECO:0007669"/>
    <property type="project" value="InterPro"/>
</dbReference>
<dbReference type="Gene3D" id="1.20.58.1250">
    <property type="entry name" value="Tubulin Binding Cofactor C, N-terminal domain"/>
    <property type="match status" value="1"/>
</dbReference>
<dbReference type="GO" id="GO:0007023">
    <property type="term" value="P:post-chaperonin tubulin folding pathway"/>
    <property type="evidence" value="ECO:0007669"/>
    <property type="project" value="InterPro"/>
</dbReference>
<sequence>MEPTSKQHEDSMDIVDAVARKDFMLDRLNKRNKDRQNYLDVKLEQRSKECAQNEGVDYFAQSFGQRAYDIEQRIGAMQLDSGDAPLPDLSKLFADITLQIQELQRYLTVSTMFLSDYKIKSCQNALNSLTSACDEARQRLMPKKKFGFSGKKSVVKHKLPLDLCKVDAPEKTPKTGGTSSAFTWTISNQRNAHIVLRAEQVNGQDITISNVHKCLVELQGHAGSVQVSNASQCTLLCGPVARSFFAEQLERCTVAIACQQLRLHSSQATRIYLHVTCRAIIEDCREIEIDVYNYDYAELEADYEQSGLNKSQNNYTDVADFNWLSPDVHSPNWTLLKDHAAPNWSAVRRDFLNNIASDGKDAVKDATMI</sequence>
<gene>
    <name evidence="8" type="primary">Dvir\GJ17259</name>
    <name evidence="8" type="ORF">Dvir_GJ17259</name>
</gene>
<comment type="subunit">
    <text evidence="6">Supercomplex made of cofactors A to E. Cofactors A and D function by capturing and stabilizing tubulin in a quasi-native conformation. Cofactor E binds to the cofactor D-tubulin complex; interaction with cofactor C then causes the release of tubulin polypeptides that are committed to the native state.</text>
</comment>
<dbReference type="InterPro" id="IPR038397">
    <property type="entry name" value="TBCC_N_sf"/>
</dbReference>
<evidence type="ECO:0000256" key="2">
    <source>
        <dbReference type="ARBA" id="ARBA00008848"/>
    </source>
</evidence>
<dbReference type="FunCoup" id="B4LU75">
    <property type="interactions" value="1228"/>
</dbReference>
<evidence type="ECO:0000256" key="5">
    <source>
        <dbReference type="ARBA" id="ARBA00023186"/>
    </source>
</evidence>
<dbReference type="STRING" id="7244.B4LU75"/>
<evidence type="ECO:0000313" key="8">
    <source>
        <dbReference type="EMBL" id="EDW64062.1"/>
    </source>
</evidence>
<dbReference type="PANTHER" id="PTHR15139">
    <property type="entry name" value="TUBULIN FOLDING COFACTOR C"/>
    <property type="match status" value="1"/>
</dbReference>
<dbReference type="InParanoid" id="B4LU75"/>
<dbReference type="PhylomeDB" id="B4LU75"/>
<dbReference type="SUPFAM" id="SSF69340">
    <property type="entry name" value="C-terminal domain of adenylylcyclase associated protein"/>
    <property type="match status" value="1"/>
</dbReference>
<dbReference type="Pfam" id="PF07986">
    <property type="entry name" value="TBCC"/>
    <property type="match status" value="1"/>
</dbReference>
<evidence type="ECO:0000256" key="3">
    <source>
        <dbReference type="ARBA" id="ARBA00022490"/>
    </source>
</evidence>
<reference evidence="8 9" key="1">
    <citation type="journal article" date="2007" name="Nature">
        <title>Evolution of genes and genomes on the Drosophila phylogeny.</title>
        <authorList>
            <consortium name="Drosophila 12 Genomes Consortium"/>
            <person name="Clark A.G."/>
            <person name="Eisen M.B."/>
            <person name="Smith D.R."/>
            <person name="Bergman C.M."/>
            <person name="Oliver B."/>
            <person name="Markow T.A."/>
            <person name="Kaufman T.C."/>
            <person name="Kellis M."/>
            <person name="Gelbart W."/>
            <person name="Iyer V.N."/>
            <person name="Pollard D.A."/>
            <person name="Sackton T.B."/>
            <person name="Larracuente A.M."/>
            <person name="Singh N.D."/>
            <person name="Abad J.P."/>
            <person name="Abt D.N."/>
            <person name="Adryan B."/>
            <person name="Aguade M."/>
            <person name="Akashi H."/>
            <person name="Anderson W.W."/>
            <person name="Aquadro C.F."/>
            <person name="Ardell D.H."/>
            <person name="Arguello R."/>
            <person name="Artieri C.G."/>
            <person name="Barbash D.A."/>
            <person name="Barker D."/>
            <person name="Barsanti P."/>
            <person name="Batterham P."/>
            <person name="Batzoglou S."/>
            <person name="Begun D."/>
            <person name="Bhutkar A."/>
            <person name="Blanco E."/>
            <person name="Bosak S.A."/>
            <person name="Bradley R.K."/>
            <person name="Brand A.D."/>
            <person name="Brent M.R."/>
            <person name="Brooks A.N."/>
            <person name="Brown R.H."/>
            <person name="Butlin R.K."/>
            <person name="Caggese C."/>
            <person name="Calvi B.R."/>
            <person name="Bernardo de Carvalho A."/>
            <person name="Caspi A."/>
            <person name="Castrezana S."/>
            <person name="Celniker S.E."/>
            <person name="Chang J.L."/>
            <person name="Chapple C."/>
            <person name="Chatterji S."/>
            <person name="Chinwalla A."/>
            <person name="Civetta A."/>
            <person name="Clifton S.W."/>
            <person name="Comeron J.M."/>
            <person name="Costello J.C."/>
            <person name="Coyne J.A."/>
            <person name="Daub J."/>
            <person name="David R.G."/>
            <person name="Delcher A.L."/>
            <person name="Delehaunty K."/>
            <person name="Do C.B."/>
            <person name="Ebling H."/>
            <person name="Edwards K."/>
            <person name="Eickbush T."/>
            <person name="Evans J.D."/>
            <person name="Filipski A."/>
            <person name="Findeiss S."/>
            <person name="Freyhult E."/>
            <person name="Fulton L."/>
            <person name="Fulton R."/>
            <person name="Garcia A.C."/>
            <person name="Gardiner A."/>
            <person name="Garfield D.A."/>
            <person name="Garvin B.E."/>
            <person name="Gibson G."/>
            <person name="Gilbert D."/>
            <person name="Gnerre S."/>
            <person name="Godfrey J."/>
            <person name="Good R."/>
            <person name="Gotea V."/>
            <person name="Gravely B."/>
            <person name="Greenberg A.J."/>
            <person name="Griffiths-Jones S."/>
            <person name="Gross S."/>
            <person name="Guigo R."/>
            <person name="Gustafson E.A."/>
            <person name="Haerty W."/>
            <person name="Hahn M.W."/>
            <person name="Halligan D.L."/>
            <person name="Halpern A.L."/>
            <person name="Halter G.M."/>
            <person name="Han M.V."/>
            <person name="Heger A."/>
            <person name="Hillier L."/>
            <person name="Hinrichs A.S."/>
            <person name="Holmes I."/>
            <person name="Hoskins R.A."/>
            <person name="Hubisz M.J."/>
            <person name="Hultmark D."/>
            <person name="Huntley M.A."/>
            <person name="Jaffe D.B."/>
            <person name="Jagadeeshan S."/>
            <person name="Jeck W.R."/>
            <person name="Johnson J."/>
            <person name="Jones C.D."/>
            <person name="Jordan W.C."/>
            <person name="Karpen G.H."/>
            <person name="Kataoka E."/>
            <person name="Keightley P.D."/>
            <person name="Kheradpour P."/>
            <person name="Kirkness E.F."/>
            <person name="Koerich L.B."/>
            <person name="Kristiansen K."/>
            <person name="Kudrna D."/>
            <person name="Kulathinal R.J."/>
            <person name="Kumar S."/>
            <person name="Kwok R."/>
            <person name="Lander E."/>
            <person name="Langley C.H."/>
            <person name="Lapoint R."/>
            <person name="Lazzaro B.P."/>
            <person name="Lee S.J."/>
            <person name="Levesque L."/>
            <person name="Li R."/>
            <person name="Lin C.F."/>
            <person name="Lin M.F."/>
            <person name="Lindblad-Toh K."/>
            <person name="Llopart A."/>
            <person name="Long M."/>
            <person name="Low L."/>
            <person name="Lozovsky E."/>
            <person name="Lu J."/>
            <person name="Luo M."/>
            <person name="Machado C.A."/>
            <person name="Makalowski W."/>
            <person name="Marzo M."/>
            <person name="Matsuda M."/>
            <person name="Matzkin L."/>
            <person name="McAllister B."/>
            <person name="McBride C.S."/>
            <person name="McKernan B."/>
            <person name="McKernan K."/>
            <person name="Mendez-Lago M."/>
            <person name="Minx P."/>
            <person name="Mollenhauer M.U."/>
            <person name="Montooth K."/>
            <person name="Mount S.M."/>
            <person name="Mu X."/>
            <person name="Myers E."/>
            <person name="Negre B."/>
            <person name="Newfeld S."/>
            <person name="Nielsen R."/>
            <person name="Noor M.A."/>
            <person name="O'Grady P."/>
            <person name="Pachter L."/>
            <person name="Papaceit M."/>
            <person name="Parisi M.J."/>
            <person name="Parisi M."/>
            <person name="Parts L."/>
            <person name="Pedersen J.S."/>
            <person name="Pesole G."/>
            <person name="Phillippy A.M."/>
            <person name="Ponting C.P."/>
            <person name="Pop M."/>
            <person name="Porcelli D."/>
            <person name="Powell J.R."/>
            <person name="Prohaska S."/>
            <person name="Pruitt K."/>
            <person name="Puig M."/>
            <person name="Quesneville H."/>
            <person name="Ram K.R."/>
            <person name="Rand D."/>
            <person name="Rasmussen M.D."/>
            <person name="Reed L.K."/>
            <person name="Reenan R."/>
            <person name="Reily A."/>
            <person name="Remington K.A."/>
            <person name="Rieger T.T."/>
            <person name="Ritchie M.G."/>
            <person name="Robin C."/>
            <person name="Rogers Y.H."/>
            <person name="Rohde C."/>
            <person name="Rozas J."/>
            <person name="Rubenfield M.J."/>
            <person name="Ruiz A."/>
            <person name="Russo S."/>
            <person name="Salzberg S.L."/>
            <person name="Sanchez-Gracia A."/>
            <person name="Saranga D.J."/>
            <person name="Sato H."/>
            <person name="Schaeffer S.W."/>
            <person name="Schatz M.C."/>
            <person name="Schlenke T."/>
            <person name="Schwartz R."/>
            <person name="Segarra C."/>
            <person name="Singh R.S."/>
            <person name="Sirot L."/>
            <person name="Sirota M."/>
            <person name="Sisneros N.B."/>
            <person name="Smith C.D."/>
            <person name="Smith T.F."/>
            <person name="Spieth J."/>
            <person name="Stage D.E."/>
            <person name="Stark A."/>
            <person name="Stephan W."/>
            <person name="Strausberg R.L."/>
            <person name="Strempel S."/>
            <person name="Sturgill D."/>
            <person name="Sutton G."/>
            <person name="Sutton G.G."/>
            <person name="Tao W."/>
            <person name="Teichmann S."/>
            <person name="Tobari Y.N."/>
            <person name="Tomimura Y."/>
            <person name="Tsolas J.M."/>
            <person name="Valente V.L."/>
            <person name="Venter E."/>
            <person name="Venter J.C."/>
            <person name="Vicario S."/>
            <person name="Vieira F.G."/>
            <person name="Vilella A.J."/>
            <person name="Villasante A."/>
            <person name="Walenz B."/>
            <person name="Wang J."/>
            <person name="Wasserman M."/>
            <person name="Watts T."/>
            <person name="Wilson D."/>
            <person name="Wilson R.K."/>
            <person name="Wing R.A."/>
            <person name="Wolfner M.F."/>
            <person name="Wong A."/>
            <person name="Wong G.K."/>
            <person name="Wu C.I."/>
            <person name="Wu G."/>
            <person name="Yamamoto D."/>
            <person name="Yang H.P."/>
            <person name="Yang S.P."/>
            <person name="Yorke J.A."/>
            <person name="Yoshida K."/>
            <person name="Zdobnov E."/>
            <person name="Zhang P."/>
            <person name="Zhang Y."/>
            <person name="Zimin A.V."/>
            <person name="Baldwin J."/>
            <person name="Abdouelleil A."/>
            <person name="Abdulkadir J."/>
            <person name="Abebe A."/>
            <person name="Abera B."/>
            <person name="Abreu J."/>
            <person name="Acer S.C."/>
            <person name="Aftuck L."/>
            <person name="Alexander A."/>
            <person name="An P."/>
            <person name="Anderson E."/>
            <person name="Anderson S."/>
            <person name="Arachi H."/>
            <person name="Azer M."/>
            <person name="Bachantsang P."/>
            <person name="Barry A."/>
            <person name="Bayul T."/>
            <person name="Berlin A."/>
            <person name="Bessette D."/>
            <person name="Bloom T."/>
            <person name="Blye J."/>
            <person name="Boguslavskiy L."/>
            <person name="Bonnet C."/>
            <person name="Boukhgalter B."/>
            <person name="Bourzgui I."/>
            <person name="Brown A."/>
            <person name="Cahill P."/>
            <person name="Channer S."/>
            <person name="Cheshatsang Y."/>
            <person name="Chuda L."/>
            <person name="Citroen M."/>
            <person name="Collymore A."/>
            <person name="Cooke P."/>
            <person name="Costello M."/>
            <person name="D'Aco K."/>
            <person name="Daza R."/>
            <person name="De Haan G."/>
            <person name="DeGray S."/>
            <person name="DeMaso C."/>
            <person name="Dhargay N."/>
            <person name="Dooley K."/>
            <person name="Dooley E."/>
            <person name="Doricent M."/>
            <person name="Dorje P."/>
            <person name="Dorjee K."/>
            <person name="Dupes A."/>
            <person name="Elong R."/>
            <person name="Falk J."/>
            <person name="Farina A."/>
            <person name="Faro S."/>
            <person name="Ferguson D."/>
            <person name="Fisher S."/>
            <person name="Foley C.D."/>
            <person name="Franke A."/>
            <person name="Friedrich D."/>
            <person name="Gadbois L."/>
            <person name="Gearin G."/>
            <person name="Gearin C.R."/>
            <person name="Giannoukos G."/>
            <person name="Goode T."/>
            <person name="Graham J."/>
            <person name="Grandbois E."/>
            <person name="Grewal S."/>
            <person name="Gyaltsen K."/>
            <person name="Hafez N."/>
            <person name="Hagos B."/>
            <person name="Hall J."/>
            <person name="Henson C."/>
            <person name="Hollinger A."/>
            <person name="Honan T."/>
            <person name="Huard M.D."/>
            <person name="Hughes L."/>
            <person name="Hurhula B."/>
            <person name="Husby M.E."/>
            <person name="Kamat A."/>
            <person name="Kanga B."/>
            <person name="Kashin S."/>
            <person name="Khazanovich D."/>
            <person name="Kisner P."/>
            <person name="Lance K."/>
            <person name="Lara M."/>
            <person name="Lee W."/>
            <person name="Lennon N."/>
            <person name="Letendre F."/>
            <person name="LeVine R."/>
            <person name="Lipovsky A."/>
            <person name="Liu X."/>
            <person name="Liu J."/>
            <person name="Liu S."/>
            <person name="Lokyitsang T."/>
            <person name="Lokyitsang Y."/>
            <person name="Lubonja R."/>
            <person name="Lui A."/>
            <person name="MacDonald P."/>
            <person name="Magnisalis V."/>
            <person name="Maru K."/>
            <person name="Matthews C."/>
            <person name="McCusker W."/>
            <person name="McDonough S."/>
            <person name="Mehta T."/>
            <person name="Meldrim J."/>
            <person name="Meneus L."/>
            <person name="Mihai O."/>
            <person name="Mihalev A."/>
            <person name="Mihova T."/>
            <person name="Mittelman R."/>
            <person name="Mlenga V."/>
            <person name="Montmayeur A."/>
            <person name="Mulrain L."/>
            <person name="Navidi A."/>
            <person name="Naylor J."/>
            <person name="Negash T."/>
            <person name="Nguyen T."/>
            <person name="Nguyen N."/>
            <person name="Nicol R."/>
            <person name="Norbu C."/>
            <person name="Norbu N."/>
            <person name="Novod N."/>
            <person name="O'Neill B."/>
            <person name="Osman S."/>
            <person name="Markiewicz E."/>
            <person name="Oyono O.L."/>
            <person name="Patti C."/>
            <person name="Phunkhang P."/>
            <person name="Pierre F."/>
            <person name="Priest M."/>
            <person name="Raghuraman S."/>
            <person name="Rege F."/>
            <person name="Reyes R."/>
            <person name="Rise C."/>
            <person name="Rogov P."/>
            <person name="Ross K."/>
            <person name="Ryan E."/>
            <person name="Settipalli S."/>
            <person name="Shea T."/>
            <person name="Sherpa N."/>
            <person name="Shi L."/>
            <person name="Shih D."/>
            <person name="Sparrow T."/>
            <person name="Spaulding J."/>
            <person name="Stalker J."/>
            <person name="Stange-Thomann N."/>
            <person name="Stavropoulos S."/>
            <person name="Stone C."/>
            <person name="Strader C."/>
            <person name="Tesfaye S."/>
            <person name="Thomson T."/>
            <person name="Thoulutsang Y."/>
            <person name="Thoulutsang D."/>
            <person name="Topham K."/>
            <person name="Topping I."/>
            <person name="Tsamla T."/>
            <person name="Vassiliev H."/>
            <person name="Vo A."/>
            <person name="Wangchuk T."/>
            <person name="Wangdi T."/>
            <person name="Weiand M."/>
            <person name="Wilkinson J."/>
            <person name="Wilson A."/>
            <person name="Yadav S."/>
            <person name="Young G."/>
            <person name="Yu Q."/>
            <person name="Zembek L."/>
            <person name="Zhong D."/>
            <person name="Zimmer A."/>
            <person name="Zwirko Z."/>
            <person name="Jaffe D.B."/>
            <person name="Alvarez P."/>
            <person name="Brockman W."/>
            <person name="Butler J."/>
            <person name="Chin C."/>
            <person name="Gnerre S."/>
            <person name="Grabherr M."/>
            <person name="Kleber M."/>
            <person name="Mauceli E."/>
            <person name="MacCallum I."/>
        </authorList>
    </citation>
    <scope>NUCLEOTIDE SEQUENCE [LARGE SCALE GENOMIC DNA]</scope>
    <source>
        <strain evidence="9">Tucson 15010-1051.87</strain>
    </source>
</reference>
<dbReference type="OMA" id="YFQHEIT"/>
<dbReference type="AlphaFoldDB" id="B4LU75"/>
<dbReference type="InterPro" id="IPR017901">
    <property type="entry name" value="C-CAP_CF_C-like"/>
</dbReference>
<dbReference type="OrthoDB" id="194775at2759"/>
<dbReference type="PROSITE" id="PS51329">
    <property type="entry name" value="C_CAP_COFACTOR_C"/>
    <property type="match status" value="1"/>
</dbReference>
<keyword evidence="5" id="KW-0143">Chaperone</keyword>
<comment type="subcellular location">
    <subcellularLocation>
        <location evidence="1">Cytoplasm</location>
    </subcellularLocation>
</comment>
<keyword evidence="4" id="KW-0007">Acetylation</keyword>
<dbReference type="HOGENOM" id="CLU_032612_2_1_1"/>
<evidence type="ECO:0000256" key="4">
    <source>
        <dbReference type="ARBA" id="ARBA00022990"/>
    </source>
</evidence>
<dbReference type="GO" id="GO:0007021">
    <property type="term" value="P:tubulin complex assembly"/>
    <property type="evidence" value="ECO:0007669"/>
    <property type="project" value="TreeGrafter"/>
</dbReference>
<name>B4LU75_DROVI</name>
<keyword evidence="3" id="KW-0963">Cytoplasm</keyword>
<dbReference type="eggNOG" id="KOG2512">
    <property type="taxonomic scope" value="Eukaryota"/>
</dbReference>
<evidence type="ECO:0000259" key="7">
    <source>
        <dbReference type="PROSITE" id="PS51329"/>
    </source>
</evidence>
<dbReference type="InterPro" id="IPR031925">
    <property type="entry name" value="TBCC_N"/>
</dbReference>
<dbReference type="PANTHER" id="PTHR15139:SF0">
    <property type="entry name" value="TUBULIN-SPECIFIC CHAPERONE C"/>
    <property type="match status" value="1"/>
</dbReference>
<dbReference type="SMART" id="SM00673">
    <property type="entry name" value="CARP"/>
    <property type="match status" value="2"/>
</dbReference>
<proteinExistence type="inferred from homology"/>
<dbReference type="KEGG" id="dvi:6629168"/>
<dbReference type="Gene3D" id="2.160.20.70">
    <property type="match status" value="1"/>
</dbReference>
<evidence type="ECO:0000256" key="1">
    <source>
        <dbReference type="ARBA" id="ARBA00004496"/>
    </source>
</evidence>
<protein>
    <recommendedName>
        <fullName evidence="7">C-CAP/cofactor C-like domain-containing protein</fullName>
    </recommendedName>
</protein>
<evidence type="ECO:0000313" key="9">
    <source>
        <dbReference type="Proteomes" id="UP000008792"/>
    </source>
</evidence>
<dbReference type="InterPro" id="IPR027684">
    <property type="entry name" value="TBCC"/>
</dbReference>
<accession>B4LU75</accession>
<comment type="similarity">
    <text evidence="2">Belongs to the TBCC family.</text>
</comment>
<dbReference type="InterPro" id="IPR016098">
    <property type="entry name" value="CAP/MinC_C"/>
</dbReference>
<dbReference type="SMR" id="B4LU75"/>
<organism evidence="8 9">
    <name type="scientific">Drosophila virilis</name>
    <name type="common">Fruit fly</name>
    <dbReference type="NCBI Taxonomy" id="7244"/>
    <lineage>
        <taxon>Eukaryota</taxon>
        <taxon>Metazoa</taxon>
        <taxon>Ecdysozoa</taxon>
        <taxon>Arthropoda</taxon>
        <taxon>Hexapoda</taxon>
        <taxon>Insecta</taxon>
        <taxon>Pterygota</taxon>
        <taxon>Neoptera</taxon>
        <taxon>Endopterygota</taxon>
        <taxon>Diptera</taxon>
        <taxon>Brachycera</taxon>
        <taxon>Muscomorpha</taxon>
        <taxon>Ephydroidea</taxon>
        <taxon>Drosophilidae</taxon>
        <taxon>Drosophila</taxon>
    </lineage>
</organism>
<dbReference type="InterPro" id="IPR006599">
    <property type="entry name" value="CARP_motif"/>
</dbReference>
<dbReference type="Proteomes" id="UP000008792">
    <property type="component" value="Unassembled WGS sequence"/>
</dbReference>
<dbReference type="InterPro" id="IPR012945">
    <property type="entry name" value="Tubulin-bd_cofactor_C_dom"/>
</dbReference>
<dbReference type="GO" id="GO:0005737">
    <property type="term" value="C:cytoplasm"/>
    <property type="evidence" value="ECO:0007669"/>
    <property type="project" value="UniProtKB-SubCell"/>
</dbReference>
<keyword evidence="9" id="KW-1185">Reference proteome</keyword>
<dbReference type="InterPro" id="IPR036223">
    <property type="entry name" value="CAP_C_sf"/>
</dbReference>